<keyword evidence="3 5" id="KW-0175">Coiled coil</keyword>
<keyword evidence="4" id="KW-0233">DNA recombination</keyword>
<evidence type="ECO:0000256" key="4">
    <source>
        <dbReference type="ARBA" id="ARBA00023172"/>
    </source>
</evidence>
<evidence type="ECO:0000256" key="5">
    <source>
        <dbReference type="SAM" id="Coils"/>
    </source>
</evidence>
<dbReference type="GO" id="GO:0006310">
    <property type="term" value="P:DNA recombination"/>
    <property type="evidence" value="ECO:0007669"/>
    <property type="project" value="UniProtKB-KW"/>
</dbReference>
<evidence type="ECO:0000313" key="7">
    <source>
        <dbReference type="EMBL" id="XBW08806.1"/>
    </source>
</evidence>
<protein>
    <submittedName>
        <fullName evidence="7">DNA recombination protein RmuC</fullName>
    </submittedName>
</protein>
<dbReference type="Pfam" id="PF02646">
    <property type="entry name" value="RmuC"/>
    <property type="match status" value="1"/>
</dbReference>
<dbReference type="PANTHER" id="PTHR30563:SF0">
    <property type="entry name" value="DNA RECOMBINATION PROTEIN RMUC"/>
    <property type="match status" value="1"/>
</dbReference>
<dbReference type="RefSeq" id="WP_350259006.1">
    <property type="nucleotide sequence ID" value="NZ_CP138335.1"/>
</dbReference>
<feature type="transmembrane region" description="Helical" evidence="6">
    <location>
        <begin position="6"/>
        <end position="24"/>
    </location>
</feature>
<dbReference type="PANTHER" id="PTHR30563">
    <property type="entry name" value="DNA RECOMBINATION PROTEIN RMUC"/>
    <property type="match status" value="1"/>
</dbReference>
<evidence type="ECO:0000256" key="2">
    <source>
        <dbReference type="ARBA" id="ARBA00009840"/>
    </source>
</evidence>
<feature type="coiled-coil region" evidence="5">
    <location>
        <begin position="141"/>
        <end position="194"/>
    </location>
</feature>
<evidence type="ECO:0000256" key="6">
    <source>
        <dbReference type="SAM" id="Phobius"/>
    </source>
</evidence>
<proteinExistence type="inferred from homology"/>
<dbReference type="AlphaFoldDB" id="A0AAU7VBG5"/>
<comment type="function">
    <text evidence="1">Involved in DNA recombination.</text>
</comment>
<evidence type="ECO:0000256" key="1">
    <source>
        <dbReference type="ARBA" id="ARBA00003416"/>
    </source>
</evidence>
<dbReference type="EMBL" id="CP138335">
    <property type="protein sequence ID" value="XBW08806.1"/>
    <property type="molecule type" value="Genomic_DNA"/>
</dbReference>
<reference evidence="7" key="1">
    <citation type="submission" date="2023-11" db="EMBL/GenBank/DDBJ databases">
        <title>Scrofimicrobium hongkongense sp. nov., isolated from a patient with peritonitis.</title>
        <authorList>
            <person name="Lao H.Y."/>
            <person name="Wong A.Y.P."/>
            <person name="Ng T.L."/>
            <person name="Wong R.Y.L."/>
            <person name="Yau M.C.Y."/>
            <person name="Lam J.Y.W."/>
            <person name="Siu G.K.H."/>
        </authorList>
    </citation>
    <scope>NUCLEOTIDE SEQUENCE</scope>
    <source>
        <strain evidence="7">R131</strain>
    </source>
</reference>
<dbReference type="InterPro" id="IPR003798">
    <property type="entry name" value="DNA_recombination_RmuC"/>
</dbReference>
<sequence length="492" mass="55291">MSLESILLVGVIVLVAVLIVLVLRRGGDGADGGRLTQLVEDTARLEQQIVTSGQMQGQRTVELQQVLDARLRDQVGQNRDEARQRLQADAAARLELQEILTGRLDRMDRSLGELRDSLTKGLDQLRTTNAAELERIRLEVAEKLQASLAQSLKENSEQIEKLTETSSKRQDELRDALRLELDKVRTQNDEQLEKMRLTVDEKLQGTLQKRLGESFQLVSDRLEKVQRGLGEMQTLASDVGGLKRVLSNVKTRGTWGEVQLSRQLEDVLSPSQYEENVAIDPQSRERVEFAVRLPGKSEDSPVYLPIDSKFPQESYERLLSAQEAGDVVEVERATKELEQAIRLQAKTISTKYIHPPLSTDFAIMYLPTEGLFAETVRIPGLASSLQVNERVMITGPTTLMSLLGSLQMGFKTLAIEKRSSEVWQVLGAAKAEFAKYGQVWERLGKQLQTAQRTVEDAGRRTRAVERKLRDVELLEVEGEAEDLIDEVLLIEE</sequence>
<keyword evidence="6" id="KW-0472">Membrane</keyword>
<evidence type="ECO:0000256" key="3">
    <source>
        <dbReference type="ARBA" id="ARBA00023054"/>
    </source>
</evidence>
<keyword evidence="6" id="KW-1133">Transmembrane helix</keyword>
<comment type="similarity">
    <text evidence="2">Belongs to the RmuC family.</text>
</comment>
<accession>A0AAU7VBG5</accession>
<gene>
    <name evidence="7" type="primary">rmuC</name>
    <name evidence="7" type="ORF">SAC06_04420</name>
</gene>
<dbReference type="KEGG" id="sapp:SAC06_04420"/>
<organism evidence="7">
    <name type="scientific">Scrofimicrobium appendicitidis</name>
    <dbReference type="NCBI Taxonomy" id="3079930"/>
    <lineage>
        <taxon>Bacteria</taxon>
        <taxon>Bacillati</taxon>
        <taxon>Actinomycetota</taxon>
        <taxon>Actinomycetes</taxon>
        <taxon>Actinomycetales</taxon>
        <taxon>Actinomycetaceae</taxon>
        <taxon>Scrofimicrobium</taxon>
    </lineage>
</organism>
<name>A0AAU7VBG5_9ACTO</name>
<keyword evidence="6" id="KW-0812">Transmembrane</keyword>